<proteinExistence type="inferred from homology"/>
<evidence type="ECO:0000259" key="10">
    <source>
        <dbReference type="Pfam" id="PF22692"/>
    </source>
</evidence>
<keyword evidence="11" id="KW-0966">Cell projection</keyword>
<keyword evidence="11" id="KW-0969">Cilium</keyword>
<dbReference type="PANTHER" id="PTHR30435:SF1">
    <property type="entry name" value="FLAGELLAR HOOK PROTEIN FLGE"/>
    <property type="match status" value="1"/>
</dbReference>
<dbReference type="PANTHER" id="PTHR30435">
    <property type="entry name" value="FLAGELLAR PROTEIN"/>
    <property type="match status" value="1"/>
</dbReference>
<reference evidence="11" key="2">
    <citation type="submission" date="2006-01" db="EMBL/GenBank/DDBJ databases">
        <authorList>
            <person name="Genoscope"/>
        </authorList>
    </citation>
    <scope>NUCLEOTIDE SEQUENCE</scope>
</reference>
<dbReference type="Pfam" id="PF07559">
    <property type="entry name" value="FlgE_D2"/>
    <property type="match status" value="1"/>
</dbReference>
<name>Q1PUJ3_KUEST</name>
<accession>Q1PUJ3</accession>
<comment type="function">
    <text evidence="5">A flexible structure which links the flagellar filament to the drive apparatus in the basal body.</text>
</comment>
<evidence type="ECO:0000259" key="8">
    <source>
        <dbReference type="Pfam" id="PF06429"/>
    </source>
</evidence>
<organism evidence="11">
    <name type="scientific">Kuenenia stuttgartiensis</name>
    <dbReference type="NCBI Taxonomy" id="174633"/>
    <lineage>
        <taxon>Bacteria</taxon>
        <taxon>Pseudomonadati</taxon>
        <taxon>Planctomycetota</taxon>
        <taxon>Candidatus Brocadiia</taxon>
        <taxon>Candidatus Brocadiales</taxon>
        <taxon>Candidatus Brocadiaceae</taxon>
        <taxon>Candidatus Kuenenia</taxon>
    </lineage>
</organism>
<reference evidence="11" key="1">
    <citation type="journal article" date="2006" name="Nature">
        <title>Deciphering the evolution and metabolism of an anammox bacterium from a community genome.</title>
        <authorList>
            <person name="Strous M."/>
            <person name="Pelletier E."/>
            <person name="Mangenot S."/>
            <person name="Rattei T."/>
            <person name="Lehner A."/>
            <person name="Taylor M.W."/>
            <person name="Horn M."/>
            <person name="Daims H."/>
            <person name="Bartol-Mavel D."/>
            <person name="Wincker P."/>
            <person name="Barbe V."/>
            <person name="Fonknechten N."/>
            <person name="Vallenet D."/>
            <person name="Segurens B."/>
            <person name="Schenowitz-Truong C."/>
            <person name="Medigue C."/>
            <person name="Collingro A."/>
            <person name="Snel B."/>
            <person name="Dutilh B.E."/>
            <person name="OpDenCamp H.J.M."/>
            <person name="vanDerDrift C."/>
            <person name="Cirpus I."/>
            <person name="vanDePas-Schoonen K.T."/>
            <person name="Harhangi H.R."/>
            <person name="vanNiftrik L."/>
            <person name="Schmid M."/>
            <person name="Keltjens J."/>
            <person name="vanDeVossenberg J."/>
            <person name="Kartal B."/>
            <person name="Meier H."/>
            <person name="Frishman D."/>
            <person name="Huynen M.A."/>
            <person name="Mewes H."/>
            <person name="Weissenbach J."/>
            <person name="Jetten M.S.M."/>
            <person name="Wagner M."/>
            <person name="LePaslier D."/>
        </authorList>
    </citation>
    <scope>NUCLEOTIDE SEQUENCE</scope>
</reference>
<evidence type="ECO:0000256" key="2">
    <source>
        <dbReference type="ARBA" id="ARBA00009677"/>
    </source>
</evidence>
<keyword evidence="11" id="KW-0282">Flagellum</keyword>
<dbReference type="GO" id="GO:0071978">
    <property type="term" value="P:bacterial-type flagellum-dependent swarming motility"/>
    <property type="evidence" value="ECO:0007669"/>
    <property type="project" value="TreeGrafter"/>
</dbReference>
<dbReference type="InterPro" id="IPR020013">
    <property type="entry name" value="Flagellar_FlgE/F/G"/>
</dbReference>
<evidence type="ECO:0000259" key="9">
    <source>
        <dbReference type="Pfam" id="PF07559"/>
    </source>
</evidence>
<dbReference type="Pfam" id="PF00460">
    <property type="entry name" value="Flg_bb_rod"/>
    <property type="match status" value="1"/>
</dbReference>
<comment type="similarity">
    <text evidence="2 5">Belongs to the flagella basal body rod proteins family.</text>
</comment>
<feature type="domain" description="Flagellar hook protein FlgE D2" evidence="9">
    <location>
        <begin position="300"/>
        <end position="411"/>
    </location>
</feature>
<dbReference type="NCBIfam" id="TIGR03506">
    <property type="entry name" value="FlgEFG_subfam"/>
    <property type="match status" value="2"/>
</dbReference>
<dbReference type="Gene3D" id="2.60.98.20">
    <property type="entry name" value="Flagellar hook protein FlgE"/>
    <property type="match status" value="1"/>
</dbReference>
<dbReference type="GO" id="GO:0005829">
    <property type="term" value="C:cytosol"/>
    <property type="evidence" value="ECO:0007669"/>
    <property type="project" value="TreeGrafter"/>
</dbReference>
<evidence type="ECO:0000313" key="11">
    <source>
        <dbReference type="EMBL" id="CAJ70889.1"/>
    </source>
</evidence>
<feature type="domain" description="Flagellar basal-body/hook protein C-terminal" evidence="8">
    <location>
        <begin position="486"/>
        <end position="530"/>
    </location>
</feature>
<dbReference type="InterPro" id="IPR010930">
    <property type="entry name" value="Flg_bb/hook_C_dom"/>
</dbReference>
<dbReference type="SUPFAM" id="SSF117143">
    <property type="entry name" value="Flagellar hook protein flgE"/>
    <property type="match status" value="1"/>
</dbReference>
<dbReference type="Pfam" id="PF06429">
    <property type="entry name" value="Flg_bbr_C"/>
    <property type="match status" value="1"/>
</dbReference>
<sequence length="532" mass="55210">MGLGGALYAGVTGIRSHQSWLDVIGNNLSNINTYGYKSSRLLFSDLISQDKGSGGVNPMQIGMGVKVGSISSLFSQGTLEATNNEFDFAIQGDGFFVLNGGNKNFFSRVGTFATDASNQLVDSTTGYQILDSSGKTITIPYGSSVSATKTSTMTLTGTLESTPSSSSGEVLILSSALTSSSVAATGATTLNALDTNTTDYTSGTDIITISYTEPDGTSGSVDFTYGAANDGTTVDDLLAYINTNAFGDTTGTAGDGSAFATLSSSGKIIVTSTTAGEDELSLSISDSSTATGTWTNYSLKASTYTTSTTIYDSQGTGHNVTLSFIKKNDGEWDMRASMPSADGTITTDTISAITFNDDGSLKSSGDTTLTFKFDGITTSQTVKFKLGTFGKTDGIYQSGKGSSVTASEQDGSESGSFSSFSVDTDGTMYALYSNGTSSKIAQLQLATFGNVQGLRRSGDNLYEQTDSSGEPLYTTGGTGSAGDIYNGYLEASNVDMTSELTSLIMAQRGFQLNSRVISTADEVLAEAVNLKR</sequence>
<dbReference type="InterPro" id="IPR037058">
    <property type="entry name" value="Falgellar_hook_FlgE_sf"/>
</dbReference>
<keyword evidence="4 5" id="KW-0975">Bacterial flagellum</keyword>
<feature type="compositionally biased region" description="Low complexity" evidence="6">
    <location>
        <begin position="407"/>
        <end position="418"/>
    </location>
</feature>
<gene>
    <name evidence="11" type="primary">flgE</name>
    <name evidence="11" type="ORF">kustb0144</name>
</gene>
<protein>
    <recommendedName>
        <fullName evidence="3 5">Flagellar hook protein FlgE</fullName>
    </recommendedName>
</protein>
<comment type="subcellular location">
    <subcellularLocation>
        <location evidence="1 5">Bacterial flagellum basal body</location>
    </subcellularLocation>
</comment>
<evidence type="ECO:0000256" key="4">
    <source>
        <dbReference type="ARBA" id="ARBA00023143"/>
    </source>
</evidence>
<dbReference type="InterPro" id="IPR011491">
    <property type="entry name" value="FlgE_D2"/>
</dbReference>
<feature type="domain" description="Flagellar hook protein FlgE/F/G-like D1" evidence="10">
    <location>
        <begin position="89"/>
        <end position="142"/>
    </location>
</feature>
<evidence type="ECO:0000256" key="6">
    <source>
        <dbReference type="SAM" id="MobiDB-lite"/>
    </source>
</evidence>
<dbReference type="InterPro" id="IPR053967">
    <property type="entry name" value="LlgE_F_G-like_D1"/>
</dbReference>
<dbReference type="InterPro" id="IPR037925">
    <property type="entry name" value="FlgE/F/G-like"/>
</dbReference>
<dbReference type="GO" id="GO:0009425">
    <property type="term" value="C:bacterial-type flagellum basal body"/>
    <property type="evidence" value="ECO:0007669"/>
    <property type="project" value="UniProtKB-SubCell"/>
</dbReference>
<evidence type="ECO:0000256" key="3">
    <source>
        <dbReference type="ARBA" id="ARBA00019015"/>
    </source>
</evidence>
<dbReference type="EMBL" id="CT573074">
    <property type="protein sequence ID" value="CAJ70889.1"/>
    <property type="molecule type" value="Genomic_DNA"/>
</dbReference>
<feature type="domain" description="Flagellar basal body rod protein N-terminal" evidence="7">
    <location>
        <begin position="7"/>
        <end position="37"/>
    </location>
</feature>
<dbReference type="InterPro" id="IPR001444">
    <property type="entry name" value="Flag_bb_rod_N"/>
</dbReference>
<evidence type="ECO:0000259" key="7">
    <source>
        <dbReference type="Pfam" id="PF00460"/>
    </source>
</evidence>
<feature type="region of interest" description="Disordered" evidence="6">
    <location>
        <begin position="399"/>
        <end position="418"/>
    </location>
</feature>
<evidence type="ECO:0000256" key="5">
    <source>
        <dbReference type="RuleBase" id="RU362116"/>
    </source>
</evidence>
<dbReference type="Pfam" id="PF22692">
    <property type="entry name" value="LlgE_F_G_D1"/>
    <property type="match status" value="1"/>
</dbReference>
<evidence type="ECO:0000256" key="1">
    <source>
        <dbReference type="ARBA" id="ARBA00004117"/>
    </source>
</evidence>
<dbReference type="AlphaFoldDB" id="Q1PUJ3"/>
<dbReference type="GO" id="GO:0009424">
    <property type="term" value="C:bacterial-type flagellum hook"/>
    <property type="evidence" value="ECO:0007669"/>
    <property type="project" value="TreeGrafter"/>
</dbReference>